<evidence type="ECO:0000259" key="19">
    <source>
        <dbReference type="PROSITE" id="PS50017"/>
    </source>
</evidence>
<feature type="repeat" description="TNFR-Cys" evidence="16">
    <location>
        <begin position="78"/>
        <end position="112"/>
    </location>
</feature>
<accession>A0ABM1L2B5</accession>
<keyword evidence="11" id="KW-0325">Glycoprotein</keyword>
<dbReference type="PRINTS" id="PR01680">
    <property type="entry name" value="TNFACTORR6"/>
</dbReference>
<dbReference type="SUPFAM" id="SSF57586">
    <property type="entry name" value="TNF receptor-like"/>
    <property type="match status" value="2"/>
</dbReference>
<evidence type="ECO:0000256" key="10">
    <source>
        <dbReference type="ARBA" id="ARBA00023157"/>
    </source>
</evidence>
<dbReference type="InterPro" id="IPR011029">
    <property type="entry name" value="DEATH-like_dom_sf"/>
</dbReference>
<keyword evidence="17" id="KW-0472">Membrane</keyword>
<evidence type="ECO:0000256" key="17">
    <source>
        <dbReference type="SAM" id="Phobius"/>
    </source>
</evidence>
<keyword evidence="7" id="KW-0677">Repeat</keyword>
<dbReference type="Proteomes" id="UP000694871">
    <property type="component" value="Unplaced"/>
</dbReference>
<protein>
    <recommendedName>
        <fullName evidence="3">Tumor necrosis factor receptor superfamily member 6</fullName>
    </recommendedName>
    <alternativeName>
        <fullName evidence="14">Apo-1 antigen</fullName>
    </alternativeName>
    <alternativeName>
        <fullName evidence="15">Apoptosis-mediating surface antigen FAS</fullName>
    </alternativeName>
    <alternativeName>
        <fullName evidence="13">FASLG receptor</fullName>
    </alternativeName>
</protein>
<dbReference type="Gene3D" id="1.10.533.10">
    <property type="entry name" value="Death Domain, Fas"/>
    <property type="match status" value="1"/>
</dbReference>
<name>A0ABM1L2B5_GEKJA</name>
<keyword evidence="17" id="KW-1133">Transmembrane helix</keyword>
<comment type="caution">
    <text evidence="16">Lacks conserved residue(s) required for the propagation of feature annotation.</text>
</comment>
<evidence type="ECO:0000313" key="21">
    <source>
        <dbReference type="Proteomes" id="UP000694871"/>
    </source>
</evidence>
<dbReference type="Pfam" id="PF00531">
    <property type="entry name" value="Death"/>
    <property type="match status" value="1"/>
</dbReference>
<dbReference type="RefSeq" id="XP_015280102.1">
    <property type="nucleotide sequence ID" value="XM_015424616.1"/>
</dbReference>
<gene>
    <name evidence="22" type="primary">FAS</name>
</gene>
<feature type="repeat" description="TNFR-Cys" evidence="16">
    <location>
        <begin position="114"/>
        <end position="157"/>
    </location>
</feature>
<feature type="disulfide bond" evidence="16">
    <location>
        <begin position="91"/>
        <end position="104"/>
    </location>
</feature>
<comment type="subcellular location">
    <subcellularLocation>
        <location evidence="1">Cell membrane</location>
        <topology evidence="1">Single-pass type I membrane protein</topology>
    </subcellularLocation>
    <subcellularLocation>
        <location evidence="2">Membrane raft</location>
    </subcellularLocation>
</comment>
<dbReference type="Gene3D" id="2.10.50.10">
    <property type="entry name" value="Tumor Necrosis Factor Receptor, subunit A, domain 2"/>
    <property type="match status" value="3"/>
</dbReference>
<evidence type="ECO:0000256" key="5">
    <source>
        <dbReference type="ARBA" id="ARBA00022703"/>
    </source>
</evidence>
<feature type="domain" description="Death" evidence="19">
    <location>
        <begin position="258"/>
        <end position="342"/>
    </location>
</feature>
<evidence type="ECO:0000256" key="7">
    <source>
        <dbReference type="ARBA" id="ARBA00022737"/>
    </source>
</evidence>
<keyword evidence="22" id="KW-0675">Receptor</keyword>
<evidence type="ECO:0000256" key="4">
    <source>
        <dbReference type="ARBA" id="ARBA00022475"/>
    </source>
</evidence>
<evidence type="ECO:0000256" key="15">
    <source>
        <dbReference type="ARBA" id="ARBA00032502"/>
    </source>
</evidence>
<feature type="domain" description="TNFR-Cys" evidence="20">
    <location>
        <begin position="114"/>
        <end position="157"/>
    </location>
</feature>
<dbReference type="InterPro" id="IPR001368">
    <property type="entry name" value="TNFR/NGFR_Cys_rich_reg"/>
</dbReference>
<dbReference type="PANTHER" id="PTHR46874:SF1">
    <property type="entry name" value="TUMOR NECROSIS FACTOR RECEPTOR SUPERFAMILY MEMBER 6"/>
    <property type="match status" value="1"/>
</dbReference>
<sequence length="360" mass="40886">MAFLRGVSPFTFVRLPTASWPGSNMRRPLLLVVSLLALLPALELIAAGPSRVNDSDPVIHRVHNKFSEVKNISKRDVVCPSGKHRSGDTCCDLCEPGYVKDKNCTTSTKTICKKCKEGKEYMDDYNYLSKCIRCSFCDPEHGFEVDKPCNSSQNVKCRCRHGFFCNSSEPCRHCDPCSKCENGIVVEECNQTSDTICGRKQYLLWIIGVVILLVLIVVAVIIRWKYRHKGNWMPKKQINDEQRPVELKPLIYPDIDLTPHISDIAEEMTLAQVKKFVRKQGLSNPTVDRIISENMHDATEQKIKLLDSWYQEKGIKGAYRTLISSLRDLKERVLADLIEQKMACHIQNNASAHQNMNADV</sequence>
<organism evidence="21 22">
    <name type="scientific">Gekko japonicus</name>
    <name type="common">Schlegel's Japanese gecko</name>
    <dbReference type="NCBI Taxonomy" id="146911"/>
    <lineage>
        <taxon>Eukaryota</taxon>
        <taxon>Metazoa</taxon>
        <taxon>Chordata</taxon>
        <taxon>Craniata</taxon>
        <taxon>Vertebrata</taxon>
        <taxon>Euteleostomi</taxon>
        <taxon>Lepidosauria</taxon>
        <taxon>Squamata</taxon>
        <taxon>Bifurcata</taxon>
        <taxon>Gekkota</taxon>
        <taxon>Gekkonidae</taxon>
        <taxon>Gekkoninae</taxon>
        <taxon>Gekko</taxon>
    </lineage>
</organism>
<keyword evidence="12" id="KW-0449">Lipoprotein</keyword>
<dbReference type="Pfam" id="PF00020">
    <property type="entry name" value="TNFR_c6"/>
    <property type="match status" value="2"/>
</dbReference>
<evidence type="ECO:0000256" key="12">
    <source>
        <dbReference type="ARBA" id="ARBA00023288"/>
    </source>
</evidence>
<reference evidence="22" key="1">
    <citation type="submission" date="2025-08" db="UniProtKB">
        <authorList>
            <consortium name="RefSeq"/>
        </authorList>
    </citation>
    <scope>IDENTIFICATION</scope>
</reference>
<evidence type="ECO:0000256" key="2">
    <source>
        <dbReference type="ARBA" id="ARBA00004285"/>
    </source>
</evidence>
<keyword evidence="5" id="KW-0053">Apoptosis</keyword>
<feature type="repeat" description="TNFR-Cys" evidence="16">
    <location>
        <begin position="158"/>
        <end position="197"/>
    </location>
</feature>
<dbReference type="PROSITE" id="PS00652">
    <property type="entry name" value="TNFR_NGFR_1"/>
    <property type="match status" value="1"/>
</dbReference>
<feature type="transmembrane region" description="Helical" evidence="17">
    <location>
        <begin position="202"/>
        <end position="226"/>
    </location>
</feature>
<keyword evidence="8" id="KW-0112">Calmodulin-binding</keyword>
<evidence type="ECO:0000256" key="9">
    <source>
        <dbReference type="ARBA" id="ARBA00023139"/>
    </source>
</evidence>
<keyword evidence="21" id="KW-1185">Reference proteome</keyword>
<evidence type="ECO:0000256" key="6">
    <source>
        <dbReference type="ARBA" id="ARBA00022729"/>
    </source>
</evidence>
<keyword evidence="17" id="KW-0812">Transmembrane</keyword>
<feature type="domain" description="TNFR-Cys" evidence="20">
    <location>
        <begin position="78"/>
        <end position="112"/>
    </location>
</feature>
<dbReference type="PROSITE" id="PS50017">
    <property type="entry name" value="DEATH_DOMAIN"/>
    <property type="match status" value="1"/>
</dbReference>
<keyword evidence="9" id="KW-0564">Palmitate</keyword>
<evidence type="ECO:0000256" key="14">
    <source>
        <dbReference type="ARBA" id="ARBA00032338"/>
    </source>
</evidence>
<dbReference type="InterPro" id="IPR000488">
    <property type="entry name" value="Death_dom"/>
</dbReference>
<evidence type="ECO:0000256" key="8">
    <source>
        <dbReference type="ARBA" id="ARBA00022860"/>
    </source>
</evidence>
<dbReference type="SMART" id="SM00208">
    <property type="entry name" value="TNFR"/>
    <property type="match status" value="3"/>
</dbReference>
<feature type="domain" description="TNFR-Cys" evidence="20">
    <location>
        <begin position="158"/>
        <end position="197"/>
    </location>
</feature>
<evidence type="ECO:0000256" key="11">
    <source>
        <dbReference type="ARBA" id="ARBA00023180"/>
    </source>
</evidence>
<dbReference type="SMART" id="SM00005">
    <property type="entry name" value="DEATH"/>
    <property type="match status" value="1"/>
</dbReference>
<feature type="chain" id="PRO_5046729687" description="Tumor necrosis factor receptor superfamily member 6" evidence="18">
    <location>
        <begin position="48"/>
        <end position="360"/>
    </location>
</feature>
<dbReference type="SUPFAM" id="SSF47986">
    <property type="entry name" value="DEATH domain"/>
    <property type="match status" value="1"/>
</dbReference>
<dbReference type="PROSITE" id="PS50050">
    <property type="entry name" value="TNFR_NGFR_2"/>
    <property type="match status" value="3"/>
</dbReference>
<dbReference type="InterPro" id="IPR008063">
    <property type="entry name" value="Fas_rcpt"/>
</dbReference>
<dbReference type="PANTHER" id="PTHR46874">
    <property type="entry name" value="TUMOR NECROSIS FACTOR RECEPTOR SUPERFAMILY MEMBER 6"/>
    <property type="match status" value="1"/>
</dbReference>
<evidence type="ECO:0000256" key="3">
    <source>
        <dbReference type="ARBA" id="ARBA00015761"/>
    </source>
</evidence>
<keyword evidence="6 18" id="KW-0732">Signal</keyword>
<dbReference type="GeneID" id="107121652"/>
<evidence type="ECO:0000256" key="1">
    <source>
        <dbReference type="ARBA" id="ARBA00004251"/>
    </source>
</evidence>
<evidence type="ECO:0000259" key="20">
    <source>
        <dbReference type="PROSITE" id="PS50050"/>
    </source>
</evidence>
<keyword evidence="10 16" id="KW-1015">Disulfide bond</keyword>
<evidence type="ECO:0000313" key="22">
    <source>
        <dbReference type="RefSeq" id="XP_015280102.1"/>
    </source>
</evidence>
<feature type="disulfide bond" evidence="16">
    <location>
        <begin position="94"/>
        <end position="112"/>
    </location>
</feature>
<evidence type="ECO:0000256" key="16">
    <source>
        <dbReference type="PROSITE-ProRule" id="PRU00206"/>
    </source>
</evidence>
<keyword evidence="4" id="KW-1003">Cell membrane</keyword>
<feature type="disulfide bond" evidence="16">
    <location>
        <begin position="159"/>
        <end position="174"/>
    </location>
</feature>
<evidence type="ECO:0000256" key="13">
    <source>
        <dbReference type="ARBA" id="ARBA00030181"/>
    </source>
</evidence>
<feature type="signal peptide" evidence="18">
    <location>
        <begin position="1"/>
        <end position="47"/>
    </location>
</feature>
<evidence type="ECO:0000256" key="18">
    <source>
        <dbReference type="SAM" id="SignalP"/>
    </source>
</evidence>
<proteinExistence type="predicted"/>